<dbReference type="InterPro" id="IPR035979">
    <property type="entry name" value="RBD_domain_sf"/>
</dbReference>
<dbReference type="Pfam" id="PF01841">
    <property type="entry name" value="Transglut_core"/>
    <property type="match status" value="1"/>
</dbReference>
<dbReference type="Gene3D" id="3.10.620.30">
    <property type="match status" value="1"/>
</dbReference>
<protein>
    <recommendedName>
        <fullName evidence="1">Transglutaminase-like domain-containing protein</fullName>
    </recommendedName>
</protein>
<dbReference type="GO" id="GO:0005737">
    <property type="term" value="C:cytoplasm"/>
    <property type="evidence" value="ECO:0007669"/>
    <property type="project" value="TreeGrafter"/>
</dbReference>
<gene>
    <name evidence="2" type="ORF">FSP39_022920</name>
</gene>
<dbReference type="Proteomes" id="UP001186944">
    <property type="component" value="Unassembled WGS sequence"/>
</dbReference>
<dbReference type="Pfam" id="PF23265">
    <property type="entry name" value="Ig-like_KY"/>
    <property type="match status" value="1"/>
</dbReference>
<dbReference type="AlphaFoldDB" id="A0AA89BIC4"/>
<keyword evidence="3" id="KW-1185">Reference proteome</keyword>
<dbReference type="InterPro" id="IPR052557">
    <property type="entry name" value="CAP/Cytokinesis_protein"/>
</dbReference>
<name>A0AA89BIC4_PINIB</name>
<dbReference type="PANTHER" id="PTHR46333:SF2">
    <property type="entry name" value="CYTOKINESIS PROTEIN 3"/>
    <property type="match status" value="1"/>
</dbReference>
<reference evidence="2" key="1">
    <citation type="submission" date="2019-08" db="EMBL/GenBank/DDBJ databases">
        <title>The improved chromosome-level genome for the pearl oyster Pinctada fucata martensii using PacBio sequencing and Hi-C.</title>
        <authorList>
            <person name="Zheng Z."/>
        </authorList>
    </citation>
    <scope>NUCLEOTIDE SEQUENCE</scope>
    <source>
        <strain evidence="2">ZZ-2019</strain>
        <tissue evidence="2">Adductor muscle</tissue>
    </source>
</reference>
<dbReference type="Pfam" id="PF22976">
    <property type="entry name" value="RRM_10"/>
    <property type="match status" value="1"/>
</dbReference>
<dbReference type="GO" id="GO:0003676">
    <property type="term" value="F:nucleic acid binding"/>
    <property type="evidence" value="ECO:0007669"/>
    <property type="project" value="InterPro"/>
</dbReference>
<evidence type="ECO:0000313" key="2">
    <source>
        <dbReference type="EMBL" id="KAK3083446.1"/>
    </source>
</evidence>
<organism evidence="2 3">
    <name type="scientific">Pinctada imbricata</name>
    <name type="common">Atlantic pearl-oyster</name>
    <name type="synonym">Pinctada martensii</name>
    <dbReference type="NCBI Taxonomy" id="66713"/>
    <lineage>
        <taxon>Eukaryota</taxon>
        <taxon>Metazoa</taxon>
        <taxon>Spiralia</taxon>
        <taxon>Lophotrochozoa</taxon>
        <taxon>Mollusca</taxon>
        <taxon>Bivalvia</taxon>
        <taxon>Autobranchia</taxon>
        <taxon>Pteriomorphia</taxon>
        <taxon>Pterioida</taxon>
        <taxon>Pterioidea</taxon>
        <taxon>Pteriidae</taxon>
        <taxon>Pinctada</taxon>
    </lineage>
</organism>
<dbReference type="Gene3D" id="3.30.70.330">
    <property type="match status" value="1"/>
</dbReference>
<dbReference type="InterPro" id="IPR055204">
    <property type="entry name" value="HNRNPL_RRM"/>
</dbReference>
<comment type="caution">
    <text evidence="2">The sequence shown here is derived from an EMBL/GenBank/DDBJ whole genome shotgun (WGS) entry which is preliminary data.</text>
</comment>
<dbReference type="InterPro" id="IPR002931">
    <property type="entry name" value="Transglutaminase-like"/>
</dbReference>
<dbReference type="SUPFAM" id="SSF54928">
    <property type="entry name" value="RNA-binding domain, RBD"/>
    <property type="match status" value="1"/>
</dbReference>
<proteinExistence type="predicted"/>
<dbReference type="InterPro" id="IPR038765">
    <property type="entry name" value="Papain-like_cys_pep_sf"/>
</dbReference>
<evidence type="ECO:0000259" key="1">
    <source>
        <dbReference type="SMART" id="SM00460"/>
    </source>
</evidence>
<dbReference type="PANTHER" id="PTHR46333">
    <property type="entry name" value="CYTOKINESIS PROTEIN 3"/>
    <property type="match status" value="1"/>
</dbReference>
<feature type="domain" description="Transglutaminase-like" evidence="1">
    <location>
        <begin position="118"/>
        <end position="188"/>
    </location>
</feature>
<dbReference type="InterPro" id="IPR056564">
    <property type="entry name" value="Ig-like_KY"/>
</dbReference>
<evidence type="ECO:0000313" key="3">
    <source>
        <dbReference type="Proteomes" id="UP001186944"/>
    </source>
</evidence>
<dbReference type="CDD" id="cd12427">
    <property type="entry name" value="RRM4_hnRNPL_like"/>
    <property type="match status" value="1"/>
</dbReference>
<dbReference type="SUPFAM" id="SSF54001">
    <property type="entry name" value="Cysteine proteinases"/>
    <property type="match status" value="1"/>
</dbReference>
<accession>A0AA89BIC4</accession>
<dbReference type="InterPro" id="IPR012677">
    <property type="entry name" value="Nucleotide-bd_a/b_plait_sf"/>
</dbReference>
<dbReference type="EMBL" id="VSWD01000014">
    <property type="protein sequence ID" value="KAK3083446.1"/>
    <property type="molecule type" value="Genomic_DNA"/>
</dbReference>
<dbReference type="SMART" id="SM00460">
    <property type="entry name" value="TGc"/>
    <property type="match status" value="1"/>
</dbReference>
<sequence length="451" mass="51179">MSPTKTLHYFNAPPGLTKEEIEEMFEKCGTEKPTKIKQFNTKNERSSTGLLQFDSKGDAMEALISVNHYSLPNPNVKHLTSPPCMLISCKVILVCSYDMGALTGRNRRGIHSVSANSVLQLRTCVCEGYANLFEELCKHADIKVKKISGYSKGYGHKPGSQFSYSQQTDHAWNAVYINGRWQFIECTWGSGATDNRGIYHQRFEDFFFFTDPRHFITAHFPYMEGDAEGSKQWQLLEKPVALEEFSNNIAPDILAMKLGLRFSHNDTVINVDKTVEIEIVDPNKRLCVVSSNLFHISGQNYSDFTYTRRVKPGIFQTEVRIPLQGKFELQIYGSTETDSKSLDHVITYMLTSRELNSNVEPYPTIFPDSQRYFCELIEPTKGVLPANTNVKIKIRSPNMVQGLAGMKEMRQKSNNIWEATVLTPGPGGSLDVFGSDHYGCDYRCLFIFQIR</sequence>